<evidence type="ECO:0000256" key="8">
    <source>
        <dbReference type="ARBA" id="ARBA00022989"/>
    </source>
</evidence>
<dbReference type="SUPFAM" id="SSF55008">
    <property type="entry name" value="HMA, heavy metal-associated domain"/>
    <property type="match status" value="1"/>
</dbReference>
<organism evidence="14 15">
    <name type="scientific">Cyclobacterium lianum</name>
    <dbReference type="NCBI Taxonomy" id="388280"/>
    <lineage>
        <taxon>Bacteria</taxon>
        <taxon>Pseudomonadati</taxon>
        <taxon>Bacteroidota</taxon>
        <taxon>Cytophagia</taxon>
        <taxon>Cytophagales</taxon>
        <taxon>Cyclobacteriaceae</taxon>
        <taxon>Cyclobacterium</taxon>
    </lineage>
</organism>
<dbReference type="InterPro" id="IPR017969">
    <property type="entry name" value="Heavy-metal-associated_CS"/>
</dbReference>
<dbReference type="CDD" id="cd02094">
    <property type="entry name" value="P-type_ATPase_Cu-like"/>
    <property type="match status" value="1"/>
</dbReference>
<dbReference type="Pfam" id="PF00122">
    <property type="entry name" value="E1-E2_ATPase"/>
    <property type="match status" value="1"/>
</dbReference>
<dbReference type="PROSITE" id="PS00154">
    <property type="entry name" value="ATPASE_E1_E2"/>
    <property type="match status" value="1"/>
</dbReference>
<dbReference type="GO" id="GO:0005886">
    <property type="term" value="C:plasma membrane"/>
    <property type="evidence" value="ECO:0007669"/>
    <property type="project" value="UniProtKB-SubCell"/>
</dbReference>
<keyword evidence="6 12" id="KW-0067">ATP-binding</keyword>
<dbReference type="SUPFAM" id="SSF81653">
    <property type="entry name" value="Calcium ATPase, transduction domain A"/>
    <property type="match status" value="1"/>
</dbReference>
<evidence type="ECO:0000256" key="11">
    <source>
        <dbReference type="ARBA" id="ARBA00047424"/>
    </source>
</evidence>
<dbReference type="EC" id="7.2.2.9" evidence="10"/>
<dbReference type="FunFam" id="3.30.70.100:FF:000005">
    <property type="entry name" value="Copper-exporting P-type ATPase A"/>
    <property type="match status" value="1"/>
</dbReference>
<feature type="transmembrane region" description="Helical" evidence="12">
    <location>
        <begin position="112"/>
        <end position="131"/>
    </location>
</feature>
<dbReference type="SUPFAM" id="SSF56784">
    <property type="entry name" value="HAD-like"/>
    <property type="match status" value="1"/>
</dbReference>
<evidence type="ECO:0000256" key="3">
    <source>
        <dbReference type="ARBA" id="ARBA00022692"/>
    </source>
</evidence>
<dbReference type="EMBL" id="FRCY01000001">
    <property type="protein sequence ID" value="SHM39110.1"/>
    <property type="molecule type" value="Genomic_DNA"/>
</dbReference>
<dbReference type="InterPro" id="IPR023214">
    <property type="entry name" value="HAD_sf"/>
</dbReference>
<evidence type="ECO:0000259" key="13">
    <source>
        <dbReference type="PROSITE" id="PS50846"/>
    </source>
</evidence>
<comment type="catalytic activity">
    <reaction evidence="11">
        <text>Cu(2+)(in) + ATP + H2O = Cu(2+)(out) + ADP + phosphate + H(+)</text>
        <dbReference type="Rhea" id="RHEA:10376"/>
        <dbReference type="ChEBI" id="CHEBI:15377"/>
        <dbReference type="ChEBI" id="CHEBI:15378"/>
        <dbReference type="ChEBI" id="CHEBI:29036"/>
        <dbReference type="ChEBI" id="CHEBI:30616"/>
        <dbReference type="ChEBI" id="CHEBI:43474"/>
        <dbReference type="ChEBI" id="CHEBI:456216"/>
        <dbReference type="EC" id="7.2.2.9"/>
    </reaction>
</comment>
<evidence type="ECO:0000313" key="14">
    <source>
        <dbReference type="EMBL" id="SHM39110.1"/>
    </source>
</evidence>
<dbReference type="InterPro" id="IPR027256">
    <property type="entry name" value="P-typ_ATPase_IB"/>
</dbReference>
<comment type="similarity">
    <text evidence="2 12">Belongs to the cation transport ATPase (P-type) (TC 3.A.3) family. Type IB subfamily.</text>
</comment>
<dbReference type="GO" id="GO:0005524">
    <property type="term" value="F:ATP binding"/>
    <property type="evidence" value="ECO:0007669"/>
    <property type="project" value="UniProtKB-UniRule"/>
</dbReference>
<dbReference type="PRINTS" id="PR00119">
    <property type="entry name" value="CATATPASE"/>
</dbReference>
<dbReference type="PROSITE" id="PS50846">
    <property type="entry name" value="HMA_2"/>
    <property type="match status" value="1"/>
</dbReference>
<accession>A0A1M7IEI6</accession>
<dbReference type="NCBIfam" id="TIGR01494">
    <property type="entry name" value="ATPase_P-type"/>
    <property type="match status" value="1"/>
</dbReference>
<dbReference type="PANTHER" id="PTHR43520:SF8">
    <property type="entry name" value="P-TYPE CU(+) TRANSPORTER"/>
    <property type="match status" value="1"/>
</dbReference>
<evidence type="ECO:0000256" key="6">
    <source>
        <dbReference type="ARBA" id="ARBA00022840"/>
    </source>
</evidence>
<dbReference type="InterPro" id="IPR006121">
    <property type="entry name" value="HMA_dom"/>
</dbReference>
<keyword evidence="5 12" id="KW-0547">Nucleotide-binding</keyword>
<evidence type="ECO:0000256" key="12">
    <source>
        <dbReference type="RuleBase" id="RU362081"/>
    </source>
</evidence>
<proteinExistence type="inferred from homology"/>
<feature type="domain" description="HMA" evidence="13">
    <location>
        <begin position="22"/>
        <end position="88"/>
    </location>
</feature>
<feature type="transmembrane region" description="Helical" evidence="12">
    <location>
        <begin position="137"/>
        <end position="159"/>
    </location>
</feature>
<dbReference type="InterPro" id="IPR023298">
    <property type="entry name" value="ATPase_P-typ_TM_dom_sf"/>
</dbReference>
<evidence type="ECO:0000256" key="9">
    <source>
        <dbReference type="ARBA" id="ARBA00023136"/>
    </source>
</evidence>
<evidence type="ECO:0000256" key="4">
    <source>
        <dbReference type="ARBA" id="ARBA00022723"/>
    </source>
</evidence>
<dbReference type="Gene3D" id="3.40.1110.10">
    <property type="entry name" value="Calcium-transporting ATPase, cytoplasmic domain N"/>
    <property type="match status" value="1"/>
</dbReference>
<keyword evidence="8 12" id="KW-1133">Transmembrane helix</keyword>
<protein>
    <recommendedName>
        <fullName evidence="10">P-type Cu(2+) transporter</fullName>
        <ecNumber evidence="10">7.2.2.9</ecNumber>
    </recommendedName>
</protein>
<dbReference type="Proteomes" id="UP000184513">
    <property type="component" value="Unassembled WGS sequence"/>
</dbReference>
<gene>
    <name evidence="14" type="ORF">SAMN04488057_101298</name>
</gene>
<dbReference type="Gene3D" id="3.30.70.100">
    <property type="match status" value="1"/>
</dbReference>
<dbReference type="InterPro" id="IPR059000">
    <property type="entry name" value="ATPase_P-type_domA"/>
</dbReference>
<keyword evidence="12" id="KW-1003">Cell membrane</keyword>
<evidence type="ECO:0000256" key="5">
    <source>
        <dbReference type="ARBA" id="ARBA00022741"/>
    </source>
</evidence>
<keyword evidence="7" id="KW-1278">Translocase</keyword>
<dbReference type="PROSITE" id="PS01047">
    <property type="entry name" value="HMA_1"/>
    <property type="match status" value="1"/>
</dbReference>
<dbReference type="Pfam" id="PF00403">
    <property type="entry name" value="HMA"/>
    <property type="match status" value="1"/>
</dbReference>
<dbReference type="Gene3D" id="3.40.50.1000">
    <property type="entry name" value="HAD superfamily/HAD-like"/>
    <property type="match status" value="1"/>
</dbReference>
<dbReference type="PANTHER" id="PTHR43520">
    <property type="entry name" value="ATP7, ISOFORM B"/>
    <property type="match status" value="1"/>
</dbReference>
<dbReference type="SFLD" id="SFLDF00027">
    <property type="entry name" value="p-type_atpase"/>
    <property type="match status" value="1"/>
</dbReference>
<evidence type="ECO:0000256" key="1">
    <source>
        <dbReference type="ARBA" id="ARBA00004127"/>
    </source>
</evidence>
<feature type="transmembrane region" description="Helical" evidence="12">
    <location>
        <begin position="202"/>
        <end position="221"/>
    </location>
</feature>
<dbReference type="FunFam" id="2.70.150.10:FF:000002">
    <property type="entry name" value="Copper-transporting ATPase 1, putative"/>
    <property type="match status" value="1"/>
</dbReference>
<reference evidence="14 15" key="1">
    <citation type="submission" date="2016-11" db="EMBL/GenBank/DDBJ databases">
        <authorList>
            <person name="Jaros S."/>
            <person name="Januszkiewicz K."/>
            <person name="Wedrychowicz H."/>
        </authorList>
    </citation>
    <scope>NUCLEOTIDE SEQUENCE [LARGE SCALE GENOMIC DNA]</scope>
    <source>
        <strain evidence="14 15">CGMCC 1.6102</strain>
    </source>
</reference>
<feature type="transmembrane region" description="Helical" evidence="12">
    <location>
        <begin position="388"/>
        <end position="415"/>
    </location>
</feature>
<dbReference type="STRING" id="388280.SAMN04488057_101298"/>
<dbReference type="GO" id="GO:0012505">
    <property type="term" value="C:endomembrane system"/>
    <property type="evidence" value="ECO:0007669"/>
    <property type="project" value="UniProtKB-SubCell"/>
</dbReference>
<evidence type="ECO:0000256" key="2">
    <source>
        <dbReference type="ARBA" id="ARBA00006024"/>
    </source>
</evidence>
<keyword evidence="3 12" id="KW-0812">Transmembrane</keyword>
<dbReference type="GO" id="GO:0016887">
    <property type="term" value="F:ATP hydrolysis activity"/>
    <property type="evidence" value="ECO:0007669"/>
    <property type="project" value="InterPro"/>
</dbReference>
<evidence type="ECO:0000256" key="7">
    <source>
        <dbReference type="ARBA" id="ARBA00022967"/>
    </source>
</evidence>
<dbReference type="InterPro" id="IPR018303">
    <property type="entry name" value="ATPase_P-typ_P_site"/>
</dbReference>
<sequence length="755" mass="80924">MNSINVHCGTILRSLNDFKQMKTIEIPVSGMSCAACAVSVESRLQTTPGIKSATVNYATQTATIVLEQDQADLSQAKKNIQEIGYELLTDLADGESSEELQKQAHRQLRRNTIAAGVLSFPVFIIGMFWMDLPYGNWIMWGLSSPVLFIFGRSFFINAYKQTLVGKANMDTLVALSTGIAYGYSTFNTFFPQWLQARGLEPHVYFETAAVIIFFILLGRMLESGAKAGTSEALRKLIGLQATELILIRDGKEIICPVSEVGEGETVLVKPGQKIPLDGLIIEGESFVDESMLTGEPIPVKKPEGAEVFAGTINQTGSFRFKTTTTAADTVLASIISRVKQAQGSKAPIQKTVDKVTAVFVPAVLGLAFITFLVWTFSGIDDAALRGMLSAITVLVIACPCALGLATPTAVMVGIGKAASMGILIKDAESLETGKKTDILIVDKTGTLTEGKPKVKEVLWSDGVDKIQLEPVFQALESRSEHPLANAIARHFSAPEVQLPLTGFQSATGKGVAAVFQGKTYRIGTLKWLQSEGITAGSSLIQAGEKLLEEGNIVVFMAEEETLAGLVCIADQLRETSPKAIAAIQKMGIAVHMLTGDQEKTAATVAKAVGIEKFRSGMLPSDKGKYIVDLKKQGHVVAMAGDGINDSEALVLADLGIAMGAGSDVAMETAKATLMQSSLMDIPRLLHLSKDVVRTIRQNLFWAFFYNVIGIPIAAGVLYPVSGFLLNPMIAGAAMAMSSVSVVSNSLRLKFKKQNL</sequence>
<dbReference type="AlphaFoldDB" id="A0A1M7IEI6"/>
<dbReference type="InterPro" id="IPR023299">
    <property type="entry name" value="ATPase_P-typ_cyto_dom_N"/>
</dbReference>
<keyword evidence="15" id="KW-1185">Reference proteome</keyword>
<evidence type="ECO:0000313" key="15">
    <source>
        <dbReference type="Proteomes" id="UP000184513"/>
    </source>
</evidence>
<feature type="transmembrane region" description="Helical" evidence="12">
    <location>
        <begin position="355"/>
        <end position="376"/>
    </location>
</feature>
<feature type="transmembrane region" description="Helical" evidence="12">
    <location>
        <begin position="699"/>
        <end position="718"/>
    </location>
</feature>
<name>A0A1M7IEI6_9BACT</name>
<dbReference type="GO" id="GO:0055070">
    <property type="term" value="P:copper ion homeostasis"/>
    <property type="evidence" value="ECO:0007669"/>
    <property type="project" value="TreeGrafter"/>
</dbReference>
<dbReference type="GO" id="GO:0005507">
    <property type="term" value="F:copper ion binding"/>
    <property type="evidence" value="ECO:0007669"/>
    <property type="project" value="TreeGrafter"/>
</dbReference>
<dbReference type="NCBIfam" id="TIGR01525">
    <property type="entry name" value="ATPase-IB_hvy"/>
    <property type="match status" value="1"/>
</dbReference>
<keyword evidence="4 12" id="KW-0479">Metal-binding</keyword>
<dbReference type="NCBIfam" id="TIGR01511">
    <property type="entry name" value="ATPase-IB1_Cu"/>
    <property type="match status" value="1"/>
</dbReference>
<comment type="subcellular location">
    <subcellularLocation>
        <location evidence="12">Cell membrane</location>
    </subcellularLocation>
    <subcellularLocation>
        <location evidence="1">Endomembrane system</location>
        <topology evidence="1">Multi-pass membrane protein</topology>
    </subcellularLocation>
</comment>
<evidence type="ECO:0000256" key="10">
    <source>
        <dbReference type="ARBA" id="ARBA00038904"/>
    </source>
</evidence>
<dbReference type="InterPro" id="IPR001757">
    <property type="entry name" value="P_typ_ATPase"/>
</dbReference>
<dbReference type="InterPro" id="IPR036412">
    <property type="entry name" value="HAD-like_sf"/>
</dbReference>
<dbReference type="CDD" id="cd00371">
    <property type="entry name" value="HMA"/>
    <property type="match status" value="1"/>
</dbReference>
<dbReference type="InterPro" id="IPR036163">
    <property type="entry name" value="HMA_dom_sf"/>
</dbReference>
<dbReference type="Gene3D" id="2.70.150.10">
    <property type="entry name" value="Calcium-transporting ATPase, cytoplasmic transduction domain A"/>
    <property type="match status" value="1"/>
</dbReference>
<feature type="transmembrane region" description="Helical" evidence="12">
    <location>
        <begin position="171"/>
        <end position="190"/>
    </location>
</feature>
<dbReference type="InterPro" id="IPR044492">
    <property type="entry name" value="P_typ_ATPase_HD_dom"/>
</dbReference>
<dbReference type="SFLD" id="SFLDS00003">
    <property type="entry name" value="Haloacid_Dehalogenase"/>
    <property type="match status" value="1"/>
</dbReference>
<feature type="transmembrane region" description="Helical" evidence="12">
    <location>
        <begin position="724"/>
        <end position="746"/>
    </location>
</feature>
<dbReference type="GO" id="GO:0043682">
    <property type="term" value="F:P-type divalent copper transporter activity"/>
    <property type="evidence" value="ECO:0007669"/>
    <property type="project" value="UniProtKB-EC"/>
</dbReference>
<dbReference type="SFLD" id="SFLDG00002">
    <property type="entry name" value="C1.7:_P-type_atpase_like"/>
    <property type="match status" value="1"/>
</dbReference>
<dbReference type="Pfam" id="PF00702">
    <property type="entry name" value="Hydrolase"/>
    <property type="match status" value="1"/>
</dbReference>
<dbReference type="PRINTS" id="PR00943">
    <property type="entry name" value="CUATPASE"/>
</dbReference>
<dbReference type="SUPFAM" id="SSF81665">
    <property type="entry name" value="Calcium ATPase, transmembrane domain M"/>
    <property type="match status" value="1"/>
</dbReference>
<dbReference type="InterPro" id="IPR008250">
    <property type="entry name" value="ATPase_P-typ_transduc_dom_A_sf"/>
</dbReference>
<keyword evidence="9 12" id="KW-0472">Membrane</keyword>